<dbReference type="EMBL" id="LFVU01000003">
    <property type="protein sequence ID" value="KMT22994.1"/>
    <property type="molecule type" value="Genomic_DNA"/>
</dbReference>
<dbReference type="Proteomes" id="UP000036756">
    <property type="component" value="Unassembled WGS sequence"/>
</dbReference>
<sequence>MRLNKVTIEPVTSAIEDLVIVKNLLENISKAETSTGNEHICKRYVDVQNVASVAKELNDEGFRTNGRKYIGKDVSKVISITPGTIGAVAKAFHKFNNTLQNGSKSFTSLLKELKAIGEIK</sequence>
<evidence type="ECO:0000313" key="1">
    <source>
        <dbReference type="EMBL" id="KMT22994.1"/>
    </source>
</evidence>
<dbReference type="RefSeq" id="WP_048569380.1">
    <property type="nucleotide sequence ID" value="NZ_LFVU01000003.1"/>
</dbReference>
<proteinExistence type="predicted"/>
<dbReference type="AlphaFoldDB" id="A0A0J8DFG7"/>
<organism evidence="1 2">
    <name type="scientific">Clostridium cylindrosporum DSM 605</name>
    <dbReference type="NCBI Taxonomy" id="1121307"/>
    <lineage>
        <taxon>Bacteria</taxon>
        <taxon>Bacillati</taxon>
        <taxon>Bacillota</taxon>
        <taxon>Clostridia</taxon>
        <taxon>Eubacteriales</taxon>
        <taxon>Clostridiaceae</taxon>
        <taxon>Clostridium</taxon>
    </lineage>
</organism>
<name>A0A0J8DFG7_CLOCY</name>
<comment type="caution">
    <text evidence="1">The sequence shown here is derived from an EMBL/GenBank/DDBJ whole genome shotgun (WGS) entry which is preliminary data.</text>
</comment>
<dbReference type="OrthoDB" id="2891578at2"/>
<protein>
    <submittedName>
        <fullName evidence="1">Uncharacterized protein</fullName>
    </submittedName>
</protein>
<reference evidence="1 2" key="1">
    <citation type="submission" date="2015-06" db="EMBL/GenBank/DDBJ databases">
        <title>Draft genome sequence of the purine-degrading Clostridium cylindrosporum HC-1 (DSM 605).</title>
        <authorList>
            <person name="Poehlein A."/>
            <person name="Schiel-Bengelsdorf B."/>
            <person name="Bengelsdorf F."/>
            <person name="Daniel R."/>
            <person name="Duerre P."/>
        </authorList>
    </citation>
    <scope>NUCLEOTIDE SEQUENCE [LARGE SCALE GENOMIC DNA]</scope>
    <source>
        <strain evidence="1 2">DSM 605</strain>
    </source>
</reference>
<dbReference type="STRING" id="1121307.CLCY_7c00410"/>
<keyword evidence="2" id="KW-1185">Reference proteome</keyword>
<evidence type="ECO:0000313" key="2">
    <source>
        <dbReference type="Proteomes" id="UP000036756"/>
    </source>
</evidence>
<accession>A0A0J8DFG7</accession>
<dbReference type="PATRIC" id="fig|1121307.3.peg.2323"/>
<gene>
    <name evidence="1" type="ORF">CLCY_7c00410</name>
</gene>